<dbReference type="InterPro" id="IPR023214">
    <property type="entry name" value="HAD_sf"/>
</dbReference>
<dbReference type="RefSeq" id="WP_101073721.1">
    <property type="nucleotide sequence ID" value="NZ_PISP01000003.1"/>
</dbReference>
<dbReference type="Gene3D" id="1.20.1440.100">
    <property type="entry name" value="SG protein - dephosphorylation function"/>
    <property type="match status" value="1"/>
</dbReference>
<sequence length="197" mass="22956">MKEQMIVFDFDKTLTEKDTLFGFYRSVHKENFSFLIRRTIHLGAAFIYKLGIINNDQLKKIGVSLFLSGMPVSKLKIMAKEYIGDIKLNQVYYHDFLNAPKQKRVIISASFEIYLKELFPEEIVVGSLLKIKKGTIVGLDRNMYGIRKRNYLMSIGINEIDCLYTDSYSDLPLMKMSKKIFLVKNDEVNEIHHDKII</sequence>
<comment type="caution">
    <text evidence="1">The sequence shown here is derived from an EMBL/GenBank/DDBJ whole genome shotgun (WGS) entry which is preliminary data.</text>
</comment>
<dbReference type="OrthoDB" id="9794212at2"/>
<evidence type="ECO:0008006" key="3">
    <source>
        <dbReference type="Google" id="ProtNLM"/>
    </source>
</evidence>
<keyword evidence="2" id="KW-1185">Reference proteome</keyword>
<dbReference type="InterPro" id="IPR036412">
    <property type="entry name" value="HAD-like_sf"/>
</dbReference>
<dbReference type="AlphaFoldDB" id="A0A2N0VGD7"/>
<name>A0A2N0VGD7_9BACT</name>
<accession>A0A2N0VGD7</accession>
<organism evidence="1 2">
    <name type="scientific">Rhodohalobacter barkolensis</name>
    <dbReference type="NCBI Taxonomy" id="2053187"/>
    <lineage>
        <taxon>Bacteria</taxon>
        <taxon>Pseudomonadati</taxon>
        <taxon>Balneolota</taxon>
        <taxon>Balneolia</taxon>
        <taxon>Balneolales</taxon>
        <taxon>Balneolaceae</taxon>
        <taxon>Rhodohalobacter</taxon>
    </lineage>
</organism>
<proteinExistence type="predicted"/>
<protein>
    <recommendedName>
        <fullName evidence="3">HAD-IB family hydrolase</fullName>
    </recommendedName>
</protein>
<dbReference type="Proteomes" id="UP000233398">
    <property type="component" value="Unassembled WGS sequence"/>
</dbReference>
<evidence type="ECO:0000313" key="2">
    <source>
        <dbReference type="Proteomes" id="UP000233398"/>
    </source>
</evidence>
<dbReference type="Pfam" id="PF12710">
    <property type="entry name" value="HAD"/>
    <property type="match status" value="1"/>
</dbReference>
<reference evidence="1 2" key="1">
    <citation type="submission" date="2017-11" db="EMBL/GenBank/DDBJ databases">
        <title>Rhodohalobacter 15182 sp. nov., isolated from a salt lake.</title>
        <authorList>
            <person name="Han S."/>
        </authorList>
    </citation>
    <scope>NUCLEOTIDE SEQUENCE [LARGE SCALE GENOMIC DNA]</scope>
    <source>
        <strain evidence="1 2">15182</strain>
    </source>
</reference>
<dbReference type="Gene3D" id="3.40.50.1000">
    <property type="entry name" value="HAD superfamily/HAD-like"/>
    <property type="match status" value="1"/>
</dbReference>
<gene>
    <name evidence="1" type="ORF">CWD77_11575</name>
</gene>
<evidence type="ECO:0000313" key="1">
    <source>
        <dbReference type="EMBL" id="PKD43247.1"/>
    </source>
</evidence>
<dbReference type="EMBL" id="PISP01000003">
    <property type="protein sequence ID" value="PKD43247.1"/>
    <property type="molecule type" value="Genomic_DNA"/>
</dbReference>
<dbReference type="SUPFAM" id="SSF56784">
    <property type="entry name" value="HAD-like"/>
    <property type="match status" value="1"/>
</dbReference>